<accession>A0A6M3ZXP6</accession>
<organism evidence="1 2">
    <name type="scientific">Herbaspirillum rubrisubalbicans Os34</name>
    <dbReference type="NCBI Taxonomy" id="1235827"/>
    <lineage>
        <taxon>Bacteria</taxon>
        <taxon>Pseudomonadati</taxon>
        <taxon>Pseudomonadota</taxon>
        <taxon>Betaproteobacteria</taxon>
        <taxon>Burkholderiales</taxon>
        <taxon>Oxalobacteraceae</taxon>
        <taxon>Herbaspirillum</taxon>
    </lineage>
</organism>
<dbReference type="AlphaFoldDB" id="A0A6M3ZXP6"/>
<reference evidence="1 2" key="1">
    <citation type="journal article" date="2012" name="J. Bacteriol.">
        <title>Genome sequence of the pathogenic Herbaspirillum seropedicae strain Os34, isolated from rice roots.</title>
        <authorList>
            <person name="Ye W."/>
            <person name="Ye S."/>
            <person name="Liu J."/>
            <person name="Chang S."/>
            <person name="Chen M."/>
            <person name="Zhu B."/>
            <person name="Guo L."/>
            <person name="An Q."/>
        </authorList>
    </citation>
    <scope>NUCLEOTIDE SEQUENCE [LARGE SCALE GENOMIC DNA]</scope>
    <source>
        <strain evidence="1 2">Os34</strain>
    </source>
</reference>
<dbReference type="EMBL" id="CP008956">
    <property type="protein sequence ID" value="QJQ03296.1"/>
    <property type="molecule type" value="Genomic_DNA"/>
</dbReference>
<evidence type="ECO:0000313" key="1">
    <source>
        <dbReference type="EMBL" id="QJQ03296.1"/>
    </source>
</evidence>
<proteinExistence type="predicted"/>
<gene>
    <name evidence="1" type="ORF">C798_24610</name>
</gene>
<name>A0A6M3ZXP6_9BURK</name>
<evidence type="ECO:0000313" key="2">
    <source>
        <dbReference type="Proteomes" id="UP000501648"/>
    </source>
</evidence>
<sequence length="118" mass="13331">MHDGYADAQTRVGLSQVRLSLSRVNPDETPAVAMLIDLAMQLLQYAIPWRRRWCGAARDLLGRKLVIQVGLQYGIGTLIRRLPPDLRAEFSLAKSSRRGMENIPMDAEHMSSLRRPMS</sequence>
<dbReference type="Proteomes" id="UP000501648">
    <property type="component" value="Chromosome"/>
</dbReference>
<protein>
    <submittedName>
        <fullName evidence="1">Uncharacterized protein</fullName>
    </submittedName>
</protein>